<keyword evidence="2 3" id="KW-0413">Isomerase</keyword>
<comment type="similarity">
    <text evidence="3">Belongs to the ribose 5-phosphate isomerase family.</text>
</comment>
<organism evidence="4 5">
    <name type="scientific">Ornithinibacillus halotolerans</name>
    <dbReference type="NCBI Taxonomy" id="1274357"/>
    <lineage>
        <taxon>Bacteria</taxon>
        <taxon>Bacillati</taxon>
        <taxon>Bacillota</taxon>
        <taxon>Bacilli</taxon>
        <taxon>Bacillales</taxon>
        <taxon>Bacillaceae</taxon>
        <taxon>Ornithinibacillus</taxon>
    </lineage>
</organism>
<dbReference type="PANTHER" id="PTHR11934:SF0">
    <property type="entry name" value="RIBOSE-5-PHOSPHATE ISOMERASE"/>
    <property type="match status" value="1"/>
</dbReference>
<feature type="active site" description="Proton acceptor" evidence="3">
    <location>
        <position position="106"/>
    </location>
</feature>
<dbReference type="AlphaFoldDB" id="A0A916SAD5"/>
<comment type="catalytic activity">
    <reaction evidence="1 3">
        <text>aldehydo-D-ribose 5-phosphate = D-ribulose 5-phosphate</text>
        <dbReference type="Rhea" id="RHEA:14657"/>
        <dbReference type="ChEBI" id="CHEBI:58121"/>
        <dbReference type="ChEBI" id="CHEBI:58273"/>
        <dbReference type="EC" id="5.3.1.6"/>
    </reaction>
</comment>
<dbReference type="Gene3D" id="3.30.70.260">
    <property type="match status" value="1"/>
</dbReference>
<dbReference type="GO" id="GO:0009052">
    <property type="term" value="P:pentose-phosphate shunt, non-oxidative branch"/>
    <property type="evidence" value="ECO:0007669"/>
    <property type="project" value="UniProtKB-UniRule"/>
</dbReference>
<comment type="subunit">
    <text evidence="3">Homodimer.</text>
</comment>
<evidence type="ECO:0000256" key="3">
    <source>
        <dbReference type="HAMAP-Rule" id="MF_00170"/>
    </source>
</evidence>
<dbReference type="CDD" id="cd01398">
    <property type="entry name" value="RPI_A"/>
    <property type="match status" value="1"/>
</dbReference>
<dbReference type="HAMAP" id="MF_00170">
    <property type="entry name" value="Rib_5P_isom_A"/>
    <property type="match status" value="1"/>
</dbReference>
<dbReference type="Pfam" id="PF06026">
    <property type="entry name" value="Rib_5-P_isom_A"/>
    <property type="match status" value="1"/>
</dbReference>
<dbReference type="GO" id="GO:0006014">
    <property type="term" value="P:D-ribose metabolic process"/>
    <property type="evidence" value="ECO:0007669"/>
    <property type="project" value="TreeGrafter"/>
</dbReference>
<dbReference type="EC" id="5.3.1.6" evidence="3"/>
<evidence type="ECO:0000256" key="1">
    <source>
        <dbReference type="ARBA" id="ARBA00001713"/>
    </source>
</evidence>
<feature type="binding site" evidence="3">
    <location>
        <begin position="97"/>
        <end position="100"/>
    </location>
    <ligand>
        <name>substrate</name>
    </ligand>
</feature>
<comment type="caution">
    <text evidence="4">The sequence shown here is derived from an EMBL/GenBank/DDBJ whole genome shotgun (WGS) entry which is preliminary data.</text>
</comment>
<dbReference type="SUPFAM" id="SSF75445">
    <property type="entry name" value="D-ribose-5-phosphate isomerase (RpiA), lid domain"/>
    <property type="match status" value="1"/>
</dbReference>
<dbReference type="InterPro" id="IPR037171">
    <property type="entry name" value="NagB/RpiA_transferase-like"/>
</dbReference>
<dbReference type="Proteomes" id="UP000613512">
    <property type="component" value="Unassembled WGS sequence"/>
</dbReference>
<sequence>MEQLEMYKKLAGEKAVEYIEDGMTIGLGSGSTVYWMMKKVSELVKDGLTIQGVPTSKRTEGWAKEFGIPLVDFSNVEKIDVAIDGADEIDSELQLAKGGGGSLVREKIVDILAEKFIVIADKTKLVKTLGKFPLPVEVVPFGYEVTAKRIANLGATPVLRMKDGKVFVSDNGNYILDCQFQAIEQPELLHEEIKGLVGVVETGLFVNMADIVIIGNEQGTEIITKNR</sequence>
<accession>A0A916SAD5</accession>
<dbReference type="InterPro" id="IPR004788">
    <property type="entry name" value="Ribose5P_isomerase_type_A"/>
</dbReference>
<comment type="pathway">
    <text evidence="3">Carbohydrate degradation; pentose phosphate pathway; D-ribose 5-phosphate from D-ribulose 5-phosphate (non-oxidative stage): step 1/1.</text>
</comment>
<protein>
    <recommendedName>
        <fullName evidence="3">Ribose-5-phosphate isomerase A</fullName>
        <ecNumber evidence="3">5.3.1.6</ecNumber>
    </recommendedName>
    <alternativeName>
        <fullName evidence="3">Phosphoriboisomerase A</fullName>
        <shortName evidence="3">PRI</shortName>
    </alternativeName>
</protein>
<dbReference type="RefSeq" id="WP_188386144.1">
    <property type="nucleotide sequence ID" value="NZ_BMEY01000028.1"/>
</dbReference>
<feature type="binding site" evidence="3">
    <location>
        <position position="124"/>
    </location>
    <ligand>
        <name>substrate</name>
    </ligand>
</feature>
<evidence type="ECO:0000313" key="5">
    <source>
        <dbReference type="Proteomes" id="UP000613512"/>
    </source>
</evidence>
<dbReference type="FunFam" id="3.40.50.1360:FF:000001">
    <property type="entry name" value="Ribose-5-phosphate isomerase A"/>
    <property type="match status" value="1"/>
</dbReference>
<keyword evidence="5" id="KW-1185">Reference proteome</keyword>
<reference evidence="4" key="2">
    <citation type="submission" date="2020-09" db="EMBL/GenBank/DDBJ databases">
        <authorList>
            <person name="Sun Q."/>
            <person name="Zhou Y."/>
        </authorList>
    </citation>
    <scope>NUCLEOTIDE SEQUENCE</scope>
    <source>
        <strain evidence="4">CGMCC 1.12408</strain>
    </source>
</reference>
<dbReference type="NCBIfam" id="NF001924">
    <property type="entry name" value="PRK00702.1"/>
    <property type="match status" value="1"/>
</dbReference>
<dbReference type="InterPro" id="IPR020672">
    <property type="entry name" value="Ribose5P_isomerase_typA_subgr"/>
</dbReference>
<evidence type="ECO:0000256" key="2">
    <source>
        <dbReference type="ARBA" id="ARBA00023235"/>
    </source>
</evidence>
<dbReference type="EMBL" id="BMEY01000028">
    <property type="protein sequence ID" value="GGA90953.1"/>
    <property type="molecule type" value="Genomic_DNA"/>
</dbReference>
<dbReference type="SUPFAM" id="SSF100950">
    <property type="entry name" value="NagB/RpiA/CoA transferase-like"/>
    <property type="match status" value="1"/>
</dbReference>
<evidence type="ECO:0000313" key="4">
    <source>
        <dbReference type="EMBL" id="GGA90953.1"/>
    </source>
</evidence>
<name>A0A916SAD5_9BACI</name>
<dbReference type="Gene3D" id="3.40.50.1360">
    <property type="match status" value="1"/>
</dbReference>
<feature type="binding site" evidence="3">
    <location>
        <begin position="84"/>
        <end position="87"/>
    </location>
    <ligand>
        <name>substrate</name>
    </ligand>
</feature>
<proteinExistence type="inferred from homology"/>
<dbReference type="PANTHER" id="PTHR11934">
    <property type="entry name" value="RIBOSE-5-PHOSPHATE ISOMERASE"/>
    <property type="match status" value="1"/>
</dbReference>
<comment type="function">
    <text evidence="3">Catalyzes the reversible conversion of ribose-5-phosphate to ribulose 5-phosphate.</text>
</comment>
<dbReference type="GO" id="GO:0004751">
    <property type="term" value="F:ribose-5-phosphate isomerase activity"/>
    <property type="evidence" value="ECO:0007669"/>
    <property type="project" value="UniProtKB-UniRule"/>
</dbReference>
<dbReference type="NCBIfam" id="TIGR00021">
    <property type="entry name" value="rpiA"/>
    <property type="match status" value="1"/>
</dbReference>
<dbReference type="GO" id="GO:0005829">
    <property type="term" value="C:cytosol"/>
    <property type="evidence" value="ECO:0007669"/>
    <property type="project" value="TreeGrafter"/>
</dbReference>
<feature type="binding site" evidence="3">
    <location>
        <begin position="29"/>
        <end position="32"/>
    </location>
    <ligand>
        <name>substrate</name>
    </ligand>
</feature>
<gene>
    <name evidence="3 4" type="primary">rpiA</name>
    <name evidence="4" type="ORF">GCM10008025_36830</name>
</gene>
<reference evidence="4" key="1">
    <citation type="journal article" date="2014" name="Int. J. Syst. Evol. Microbiol.">
        <title>Complete genome sequence of Corynebacterium casei LMG S-19264T (=DSM 44701T), isolated from a smear-ripened cheese.</title>
        <authorList>
            <consortium name="US DOE Joint Genome Institute (JGI-PGF)"/>
            <person name="Walter F."/>
            <person name="Albersmeier A."/>
            <person name="Kalinowski J."/>
            <person name="Ruckert C."/>
        </authorList>
    </citation>
    <scope>NUCLEOTIDE SEQUENCE</scope>
    <source>
        <strain evidence="4">CGMCC 1.12408</strain>
    </source>
</reference>